<keyword evidence="12" id="KW-1185">Reference proteome</keyword>
<comment type="similarity">
    <text evidence="8">Belongs to the glycosyl hydrolase 5 (cellulase A) family.</text>
</comment>
<evidence type="ECO:0000256" key="2">
    <source>
        <dbReference type="ARBA" id="ARBA00012601"/>
    </source>
</evidence>
<keyword evidence="7" id="KW-0624">Polysaccharide degradation</keyword>
<proteinExistence type="inferred from homology"/>
<dbReference type="STRING" id="246199.CUS_5609"/>
<dbReference type="PANTHER" id="PTHR35923:SF2">
    <property type="entry name" value="ENDOGLUCANASE"/>
    <property type="match status" value="1"/>
</dbReference>
<feature type="domain" description="Dockerin" evidence="10">
    <location>
        <begin position="512"/>
        <end position="585"/>
    </location>
</feature>
<protein>
    <recommendedName>
        <fullName evidence="2">cellulase</fullName>
        <ecNumber evidence="2">3.2.1.4</ecNumber>
    </recommendedName>
</protein>
<dbReference type="GO" id="GO:0008810">
    <property type="term" value="F:cellulase activity"/>
    <property type="evidence" value="ECO:0007669"/>
    <property type="project" value="UniProtKB-EC"/>
</dbReference>
<keyword evidence="3 8" id="KW-0378">Hydrolase</keyword>
<dbReference type="InterPro" id="IPR018087">
    <property type="entry name" value="Glyco_hydro_5_CS"/>
</dbReference>
<evidence type="ECO:0000256" key="3">
    <source>
        <dbReference type="ARBA" id="ARBA00022801"/>
    </source>
</evidence>
<dbReference type="InterPro" id="IPR002105">
    <property type="entry name" value="Dockerin_1_rpt"/>
</dbReference>
<dbReference type="SMR" id="E9S8W4"/>
<dbReference type="InterPro" id="IPR017853">
    <property type="entry name" value="GH"/>
</dbReference>
<dbReference type="SUPFAM" id="SSF63446">
    <property type="entry name" value="Type I dockerin domain"/>
    <property type="match status" value="1"/>
</dbReference>
<comment type="caution">
    <text evidence="11">The sequence shown here is derived from an EMBL/GenBank/DDBJ whole genome shotgun (WGS) entry which is preliminary data.</text>
</comment>
<evidence type="ECO:0000256" key="7">
    <source>
        <dbReference type="ARBA" id="ARBA00023326"/>
    </source>
</evidence>
<dbReference type="Pfam" id="PF00150">
    <property type="entry name" value="Cellulase"/>
    <property type="match status" value="1"/>
</dbReference>
<evidence type="ECO:0000313" key="12">
    <source>
        <dbReference type="Proteomes" id="UP000004259"/>
    </source>
</evidence>
<dbReference type="AlphaFoldDB" id="E9S8W4"/>
<keyword evidence="9" id="KW-0472">Membrane</keyword>
<reference evidence="11 12" key="1">
    <citation type="submission" date="2011-02" db="EMBL/GenBank/DDBJ databases">
        <authorList>
            <person name="Nelson K.E."/>
            <person name="Sutton G."/>
            <person name="Torralba M."/>
            <person name="Durkin S."/>
            <person name="Harkins D."/>
            <person name="Montgomery R."/>
            <person name="Ziemer C."/>
            <person name="Klaassens E."/>
            <person name="Ocuiv P."/>
            <person name="Morrison M."/>
        </authorList>
    </citation>
    <scope>NUCLEOTIDE SEQUENCE [LARGE SCALE GENOMIC DNA]</scope>
    <source>
        <strain evidence="11 12">8</strain>
    </source>
</reference>
<dbReference type="PROSITE" id="PS00659">
    <property type="entry name" value="GLYCOSYL_HYDROL_F5"/>
    <property type="match status" value="1"/>
</dbReference>
<evidence type="ECO:0000259" key="10">
    <source>
        <dbReference type="PROSITE" id="PS51766"/>
    </source>
</evidence>
<dbReference type="Proteomes" id="UP000004259">
    <property type="component" value="Unassembled WGS sequence"/>
</dbReference>
<organism evidence="11 12">
    <name type="scientific">Ruminococcus albus 8</name>
    <dbReference type="NCBI Taxonomy" id="246199"/>
    <lineage>
        <taxon>Bacteria</taxon>
        <taxon>Bacillati</taxon>
        <taxon>Bacillota</taxon>
        <taxon>Clostridia</taxon>
        <taxon>Eubacteriales</taxon>
        <taxon>Oscillospiraceae</taxon>
        <taxon>Ruminococcus</taxon>
    </lineage>
</organism>
<keyword evidence="9" id="KW-1133">Transmembrane helix</keyword>
<evidence type="ECO:0000313" key="11">
    <source>
        <dbReference type="EMBL" id="EGC04285.1"/>
    </source>
</evidence>
<dbReference type="EMBL" id="ADKM02000031">
    <property type="protein sequence ID" value="EGC04285.1"/>
    <property type="molecule type" value="Genomic_DNA"/>
</dbReference>
<dbReference type="eggNOG" id="COG2730">
    <property type="taxonomic scope" value="Bacteria"/>
</dbReference>
<comment type="catalytic activity">
    <reaction evidence="1">
        <text>Endohydrolysis of (1-&gt;4)-beta-D-glucosidic linkages in cellulose, lichenin and cereal beta-D-glucans.</text>
        <dbReference type="EC" id="3.2.1.4"/>
    </reaction>
</comment>
<keyword evidence="4" id="KW-0136">Cellulose degradation</keyword>
<evidence type="ECO:0000256" key="1">
    <source>
        <dbReference type="ARBA" id="ARBA00000966"/>
    </source>
</evidence>
<accession>E9S8W4</accession>
<dbReference type="InterPro" id="IPR016134">
    <property type="entry name" value="Dockerin_dom"/>
</dbReference>
<name>E9S8W4_RUMAL</name>
<dbReference type="Gene3D" id="3.20.20.80">
    <property type="entry name" value="Glycosidases"/>
    <property type="match status" value="1"/>
</dbReference>
<evidence type="ECO:0000256" key="6">
    <source>
        <dbReference type="ARBA" id="ARBA00023295"/>
    </source>
</evidence>
<dbReference type="InterPro" id="IPR001547">
    <property type="entry name" value="Glyco_hydro_5"/>
</dbReference>
<keyword evidence="5" id="KW-0119">Carbohydrate metabolism</keyword>
<dbReference type="CDD" id="cd14256">
    <property type="entry name" value="Dockerin_I"/>
    <property type="match status" value="1"/>
</dbReference>
<dbReference type="SUPFAM" id="SSF51445">
    <property type="entry name" value="(Trans)glycosidases"/>
    <property type="match status" value="1"/>
</dbReference>
<dbReference type="PROSITE" id="PS51766">
    <property type="entry name" value="DOCKERIN"/>
    <property type="match status" value="1"/>
</dbReference>
<evidence type="ECO:0000256" key="5">
    <source>
        <dbReference type="ARBA" id="ARBA00023277"/>
    </source>
</evidence>
<evidence type="ECO:0000256" key="8">
    <source>
        <dbReference type="RuleBase" id="RU361153"/>
    </source>
</evidence>
<dbReference type="GO" id="GO:0030245">
    <property type="term" value="P:cellulose catabolic process"/>
    <property type="evidence" value="ECO:0007669"/>
    <property type="project" value="UniProtKB-KW"/>
</dbReference>
<gene>
    <name evidence="11" type="ORF">CUS_5609</name>
</gene>
<keyword evidence="9" id="KW-0812">Transmembrane</keyword>
<keyword evidence="6 8" id="KW-0326">Glycosidase</keyword>
<dbReference type="Gene3D" id="1.10.1330.10">
    <property type="entry name" value="Dockerin domain"/>
    <property type="match status" value="1"/>
</dbReference>
<evidence type="ECO:0000256" key="4">
    <source>
        <dbReference type="ARBA" id="ARBA00023001"/>
    </source>
</evidence>
<dbReference type="EC" id="3.2.1.4" evidence="2"/>
<dbReference type="Pfam" id="PF00404">
    <property type="entry name" value="Dockerin_1"/>
    <property type="match status" value="1"/>
</dbReference>
<dbReference type="InterPro" id="IPR036439">
    <property type="entry name" value="Dockerin_dom_sf"/>
</dbReference>
<dbReference type="PANTHER" id="PTHR35923">
    <property type="entry name" value="MAJOR EXTRACELLULAR ENDOGLUCANASE"/>
    <property type="match status" value="1"/>
</dbReference>
<evidence type="ECO:0000256" key="9">
    <source>
        <dbReference type="SAM" id="Phobius"/>
    </source>
</evidence>
<feature type="transmembrane region" description="Helical" evidence="9">
    <location>
        <begin position="21"/>
        <end position="44"/>
    </location>
</feature>
<sequence>MSLTILTGGRREVKYHMLKKIISGVTAAASACTIVLSTASGVIVHDAPAASTVSAASAPDSYHDDWLHVNENAEVVDMYGNPVWMTGVNWFGYNVGSQVFDGVWSANMHDCLDLIADHGFNLLRVPMSTEIILQWKNREPDPMIKVNAYTNPELVKTFDENGTPIEYMYSYDVWNKAVEWCRENGIKIMIDIHSASTNAAGHTYPLWYDDRFSTEDWLEALSWFCEQYKDDDTIIAIDLKNEPHGKPEEGKFAKWDDSTDLNNWKYAAERGAMACLEQNPNLLIMIEGIECYPDFSRGADWSTPSIDYAHYGEPSKIFGAWWGGNLRGVKDKPVDLGKYTKQIVYSPHDYGPLVYAQSWFHLEGESPNFTNYEFDTESLLNEYWRDSWAYLVEEKRYPLLMGEWGGFVDSKHDPSGANTQWLTLLRDYMIEKRIHHTFWCFNENSSDTGGLVYDNFGKWDDEKYEFVKPSLWQDENGKFISLDHTIKLGRAGNGISLSDYYSTTHTEPVQDTTPNYGDVNADGKVDISDAVLIMQYVSDPKKYPLTEQGKKNADCVDAGSGLNKSDATAVQMVANGTISASDLPVTAEKLSKLQK</sequence>